<reference evidence="3" key="1">
    <citation type="journal article" date="2019" name="Int. J. Syst. Evol. Microbiol.">
        <title>The Global Catalogue of Microorganisms (GCM) 10K type strain sequencing project: providing services to taxonomists for standard genome sequencing and annotation.</title>
        <authorList>
            <consortium name="The Broad Institute Genomics Platform"/>
            <consortium name="The Broad Institute Genome Sequencing Center for Infectious Disease"/>
            <person name="Wu L."/>
            <person name="Ma J."/>
        </authorList>
    </citation>
    <scope>NUCLEOTIDE SEQUENCE [LARGE SCALE GENOMIC DNA]</scope>
    <source>
        <strain evidence="3">JCM 16904</strain>
    </source>
</reference>
<dbReference type="Proteomes" id="UP001500902">
    <property type="component" value="Unassembled WGS sequence"/>
</dbReference>
<feature type="region of interest" description="Disordered" evidence="1">
    <location>
        <begin position="1"/>
        <end position="30"/>
    </location>
</feature>
<comment type="caution">
    <text evidence="2">The sequence shown here is derived from an EMBL/GenBank/DDBJ whole genome shotgun (WGS) entry which is preliminary data.</text>
</comment>
<keyword evidence="3" id="KW-1185">Reference proteome</keyword>
<dbReference type="RefSeq" id="WP_344893198.1">
    <property type="nucleotide sequence ID" value="NZ_BAAAZP010000203.1"/>
</dbReference>
<protein>
    <recommendedName>
        <fullName evidence="4">OCRE domain-containing protein</fullName>
    </recommendedName>
</protein>
<evidence type="ECO:0008006" key="4">
    <source>
        <dbReference type="Google" id="ProtNLM"/>
    </source>
</evidence>
<evidence type="ECO:0000256" key="1">
    <source>
        <dbReference type="SAM" id="MobiDB-lite"/>
    </source>
</evidence>
<gene>
    <name evidence="2" type="ORF">GCM10022224_088630</name>
</gene>
<name>A0ABP7DV53_9ACTN</name>
<dbReference type="EMBL" id="BAAAZP010000203">
    <property type="protein sequence ID" value="GAA3709354.1"/>
    <property type="molecule type" value="Genomic_DNA"/>
</dbReference>
<evidence type="ECO:0000313" key="3">
    <source>
        <dbReference type="Proteomes" id="UP001500902"/>
    </source>
</evidence>
<feature type="compositionally biased region" description="Pro residues" evidence="1">
    <location>
        <begin position="1"/>
        <end position="10"/>
    </location>
</feature>
<sequence>MSNVITPPPLRTSRPFLSPDHANIDPSLISGSEGDERPFAYAYAEPWNPAFVDGPDPQAGYYDPESQTWVAPEGDITAGYSSYTRSYYSPPFDRVLDDICA</sequence>
<proteinExistence type="predicted"/>
<evidence type="ECO:0000313" key="2">
    <source>
        <dbReference type="EMBL" id="GAA3709354.1"/>
    </source>
</evidence>
<accession>A0ABP7DV53</accession>
<organism evidence="2 3">
    <name type="scientific">Nonomuraea antimicrobica</name>
    <dbReference type="NCBI Taxonomy" id="561173"/>
    <lineage>
        <taxon>Bacteria</taxon>
        <taxon>Bacillati</taxon>
        <taxon>Actinomycetota</taxon>
        <taxon>Actinomycetes</taxon>
        <taxon>Streptosporangiales</taxon>
        <taxon>Streptosporangiaceae</taxon>
        <taxon>Nonomuraea</taxon>
    </lineage>
</organism>